<protein>
    <submittedName>
        <fullName evidence="10">Uncharacterized protein</fullName>
    </submittedName>
</protein>
<keyword evidence="2" id="KW-0597">Phosphoprotein</keyword>
<reference evidence="10 11" key="1">
    <citation type="submission" date="2017-09" db="EMBL/GenBank/DDBJ databases">
        <title>Depth-based differentiation of microbial function through sediment-hosted aquifers and enrichment of novel symbionts in the deep terrestrial subsurface.</title>
        <authorList>
            <person name="Probst A.J."/>
            <person name="Ladd B."/>
            <person name="Jarett J.K."/>
            <person name="Geller-Mcgrath D.E."/>
            <person name="Sieber C.M."/>
            <person name="Emerson J.B."/>
            <person name="Anantharaman K."/>
            <person name="Thomas B.C."/>
            <person name="Malmstrom R."/>
            <person name="Stieglmeier M."/>
            <person name="Klingl A."/>
            <person name="Woyke T."/>
            <person name="Ryan C.M."/>
            <person name="Banfield J.F."/>
        </authorList>
    </citation>
    <scope>NUCLEOTIDE SEQUENCE [LARGE SCALE GENOMIC DNA]</scope>
    <source>
        <strain evidence="10">CG12_big_fil_rev_8_21_14_0_65_43_15</strain>
    </source>
</reference>
<keyword evidence="4" id="KW-0288">FMN</keyword>
<evidence type="ECO:0000256" key="9">
    <source>
        <dbReference type="SAM" id="Phobius"/>
    </source>
</evidence>
<sequence length="165" mass="18530">WLNIIITCSVAILSKHIIRFHKRHIFNPAAFGIFFAIILLGASTQWKATYMWYALIPFGIYFARSINKLEIIYGYAVVSLLLFGGQAIMQKTALPNIFLYFSYFYIFIMLIEPKTTPITKKGKYIFGITVAALVFIMTSAGVGFDVELSSLLAANCAVPVLNILK</sequence>
<evidence type="ECO:0000256" key="3">
    <source>
        <dbReference type="ARBA" id="ARBA00022630"/>
    </source>
</evidence>
<evidence type="ECO:0000256" key="5">
    <source>
        <dbReference type="ARBA" id="ARBA00022692"/>
    </source>
</evidence>
<proteinExistence type="predicted"/>
<dbReference type="Proteomes" id="UP000231267">
    <property type="component" value="Unassembled WGS sequence"/>
</dbReference>
<dbReference type="GO" id="GO:0016020">
    <property type="term" value="C:membrane"/>
    <property type="evidence" value="ECO:0007669"/>
    <property type="project" value="InterPro"/>
</dbReference>
<evidence type="ECO:0000256" key="2">
    <source>
        <dbReference type="ARBA" id="ARBA00022553"/>
    </source>
</evidence>
<dbReference type="EMBL" id="PFGP01000129">
    <property type="protein sequence ID" value="PIW65960.1"/>
    <property type="molecule type" value="Genomic_DNA"/>
</dbReference>
<feature type="transmembrane region" description="Helical" evidence="9">
    <location>
        <begin position="48"/>
        <end position="64"/>
    </location>
</feature>
<evidence type="ECO:0000256" key="8">
    <source>
        <dbReference type="ARBA" id="ARBA00023136"/>
    </source>
</evidence>
<organism evidence="10 11">
    <name type="scientific">Candidatus Taenaricola geysiri</name>
    <dbReference type="NCBI Taxonomy" id="1974752"/>
    <lineage>
        <taxon>Bacteria</taxon>
        <taxon>Pseudomonadati</taxon>
        <taxon>Candidatus Omnitrophota</taxon>
        <taxon>Candidatus Taenaricola</taxon>
    </lineage>
</organism>
<keyword evidence="1" id="KW-0813">Transport</keyword>
<evidence type="ECO:0000256" key="6">
    <source>
        <dbReference type="ARBA" id="ARBA00022967"/>
    </source>
</evidence>
<comment type="caution">
    <text evidence="10">The sequence shown here is derived from an EMBL/GenBank/DDBJ whole genome shotgun (WGS) entry which is preliminary data.</text>
</comment>
<feature type="transmembrane region" description="Helical" evidence="9">
    <location>
        <begin position="94"/>
        <end position="112"/>
    </location>
</feature>
<evidence type="ECO:0000256" key="1">
    <source>
        <dbReference type="ARBA" id="ARBA00022448"/>
    </source>
</evidence>
<dbReference type="GO" id="GO:0055085">
    <property type="term" value="P:transmembrane transport"/>
    <property type="evidence" value="ECO:0007669"/>
    <property type="project" value="InterPro"/>
</dbReference>
<name>A0A2J0LIU9_9BACT</name>
<feature type="transmembrane region" description="Helical" evidence="9">
    <location>
        <begin position="71"/>
        <end position="88"/>
    </location>
</feature>
<keyword evidence="5 9" id="KW-0812">Transmembrane</keyword>
<keyword evidence="7 9" id="KW-1133">Transmembrane helix</keyword>
<dbReference type="InterPro" id="IPR004338">
    <property type="entry name" value="NqrB/RnfD"/>
</dbReference>
<feature type="non-terminal residue" evidence="10">
    <location>
        <position position="1"/>
    </location>
</feature>
<evidence type="ECO:0000313" key="11">
    <source>
        <dbReference type="Proteomes" id="UP000231267"/>
    </source>
</evidence>
<accession>A0A2J0LIU9</accession>
<feature type="transmembrane region" description="Helical" evidence="9">
    <location>
        <begin position="124"/>
        <end position="142"/>
    </location>
</feature>
<gene>
    <name evidence="10" type="ORF">COW11_05845</name>
</gene>
<keyword evidence="8 9" id="KW-0472">Membrane</keyword>
<evidence type="ECO:0000256" key="4">
    <source>
        <dbReference type="ARBA" id="ARBA00022643"/>
    </source>
</evidence>
<evidence type="ECO:0000313" key="10">
    <source>
        <dbReference type="EMBL" id="PIW65960.1"/>
    </source>
</evidence>
<keyword evidence="3" id="KW-0285">Flavoprotein</keyword>
<dbReference type="Pfam" id="PF03116">
    <property type="entry name" value="NQR2_RnfD_RnfE"/>
    <property type="match status" value="1"/>
</dbReference>
<feature type="transmembrane region" description="Helical" evidence="9">
    <location>
        <begin position="25"/>
        <end position="42"/>
    </location>
</feature>
<dbReference type="AlphaFoldDB" id="A0A2J0LIU9"/>
<evidence type="ECO:0000256" key="7">
    <source>
        <dbReference type="ARBA" id="ARBA00022989"/>
    </source>
</evidence>
<keyword evidence="6" id="KW-1278">Translocase</keyword>